<protein>
    <submittedName>
        <fullName evidence="1">Uncharacterized protein</fullName>
    </submittedName>
</protein>
<dbReference type="Proteomes" id="UP000091857">
    <property type="component" value="Chromosome 10"/>
</dbReference>
<comment type="caution">
    <text evidence="1">The sequence shown here is derived from an EMBL/GenBank/DDBJ whole genome shotgun (WGS) entry which is preliminary data.</text>
</comment>
<reference evidence="2" key="1">
    <citation type="journal article" date="2016" name="Nat. Biotechnol.">
        <title>Sequencing wild and cultivated cassava and related species reveals extensive interspecific hybridization and genetic diversity.</title>
        <authorList>
            <person name="Bredeson J.V."/>
            <person name="Lyons J.B."/>
            <person name="Prochnik S.E."/>
            <person name="Wu G.A."/>
            <person name="Ha C.M."/>
            <person name="Edsinger-Gonzales E."/>
            <person name="Grimwood J."/>
            <person name="Schmutz J."/>
            <person name="Rabbi I.Y."/>
            <person name="Egesi C."/>
            <person name="Nauluvula P."/>
            <person name="Lebot V."/>
            <person name="Ndunguru J."/>
            <person name="Mkamilo G."/>
            <person name="Bart R.S."/>
            <person name="Setter T.L."/>
            <person name="Gleadow R.M."/>
            <person name="Kulakow P."/>
            <person name="Ferguson M.E."/>
            <person name="Rounsley S."/>
            <person name="Rokhsar D.S."/>
        </authorList>
    </citation>
    <scope>NUCLEOTIDE SEQUENCE [LARGE SCALE GENOMIC DNA]</scope>
    <source>
        <strain evidence="2">cv. AM560-2</strain>
    </source>
</reference>
<accession>A0ACB7GZS7</accession>
<evidence type="ECO:0000313" key="2">
    <source>
        <dbReference type="Proteomes" id="UP000091857"/>
    </source>
</evidence>
<dbReference type="EMBL" id="CM004396">
    <property type="protein sequence ID" value="KAG8645627.1"/>
    <property type="molecule type" value="Genomic_DNA"/>
</dbReference>
<evidence type="ECO:0000313" key="1">
    <source>
        <dbReference type="EMBL" id="KAG8645627.1"/>
    </source>
</evidence>
<name>A0ACB7GZS7_MANES</name>
<keyword evidence="2" id="KW-1185">Reference proteome</keyword>
<gene>
    <name evidence="1" type="ORF">MANES_10G078932v8</name>
</gene>
<proteinExistence type="predicted"/>
<sequence>MGMIALTIIISGVAASIMLGGRTTHLRLSILLSPTESSMYGISKQSGQIELLCTAKLIIWDKVSMAKRLAIETIDRILKDIMNNSQPFGRKLMAFGGDFRQVLPVVPKPLRQKNVSASLIKSYLWSKMEVLKLTTNMRVRTYQYFGEFILRVGNREELETKEDNIRIPEEMVVKYENENSCEEVLIDAVYSSLEKIARLA</sequence>
<organism evidence="1 2">
    <name type="scientific">Manihot esculenta</name>
    <name type="common">Cassava</name>
    <name type="synonym">Jatropha manihot</name>
    <dbReference type="NCBI Taxonomy" id="3983"/>
    <lineage>
        <taxon>Eukaryota</taxon>
        <taxon>Viridiplantae</taxon>
        <taxon>Streptophyta</taxon>
        <taxon>Embryophyta</taxon>
        <taxon>Tracheophyta</taxon>
        <taxon>Spermatophyta</taxon>
        <taxon>Magnoliopsida</taxon>
        <taxon>eudicotyledons</taxon>
        <taxon>Gunneridae</taxon>
        <taxon>Pentapetalae</taxon>
        <taxon>rosids</taxon>
        <taxon>fabids</taxon>
        <taxon>Malpighiales</taxon>
        <taxon>Euphorbiaceae</taxon>
        <taxon>Crotonoideae</taxon>
        <taxon>Manihoteae</taxon>
        <taxon>Manihot</taxon>
    </lineage>
</organism>